<comment type="caution">
    <text evidence="15">The sequence shown here is derived from an EMBL/GenBank/DDBJ whole genome shotgun (WGS) entry which is preliminary data.</text>
</comment>
<accession>A0ABV8SN78</accession>
<proteinExistence type="inferred from homology"/>
<dbReference type="Proteomes" id="UP001595904">
    <property type="component" value="Unassembled WGS sequence"/>
</dbReference>
<evidence type="ECO:0000256" key="13">
    <source>
        <dbReference type="SAM" id="Phobius"/>
    </source>
</evidence>
<evidence type="ECO:0000259" key="14">
    <source>
        <dbReference type="Pfam" id="PF01618"/>
    </source>
</evidence>
<gene>
    <name evidence="15" type="ORF">ACFPN2_04855</name>
</gene>
<dbReference type="PANTHER" id="PTHR30625">
    <property type="entry name" value="PROTEIN TOLQ"/>
    <property type="match status" value="1"/>
</dbReference>
<evidence type="ECO:0000256" key="8">
    <source>
        <dbReference type="ARBA" id="ARBA00022927"/>
    </source>
</evidence>
<evidence type="ECO:0000313" key="16">
    <source>
        <dbReference type="Proteomes" id="UP001595904"/>
    </source>
</evidence>
<evidence type="ECO:0000256" key="1">
    <source>
        <dbReference type="ARBA" id="ARBA00004429"/>
    </source>
</evidence>
<keyword evidence="7 13" id="KW-0812">Transmembrane</keyword>
<evidence type="ECO:0000256" key="11">
    <source>
        <dbReference type="ARBA" id="ARBA00024816"/>
    </source>
</evidence>
<evidence type="ECO:0000256" key="5">
    <source>
        <dbReference type="ARBA" id="ARBA00022475"/>
    </source>
</evidence>
<sequence>MAAPNTENVENPFGLQALWEQGGVVAHGTLIIMVILSLASWYIILTKAWDQRRLFKQYKEVEKGFWSAGNIRDGAAKLTGKDNAFRMMVEDGLRAAQHHEGRLTDQIPLHEWITASLYRTVDSITKRLNTGLSVLATTGSTAPFVGLFGTVWGIYNALIQISLAGQASLDKTAGPIGEALIMTAIGLFVAVPAVWGYNWLLGRNKDIIEKLRYFASDLHAYLVSGARVESGPLPAAGRAPAAAPAAAVTRK</sequence>
<dbReference type="PANTHER" id="PTHR30625:SF14">
    <property type="entry name" value="BIOPOLYMER TRANSPORT PROTEIN EXBB"/>
    <property type="match status" value="1"/>
</dbReference>
<organism evidence="15 16">
    <name type="scientific">Steroidobacter flavus</name>
    <dbReference type="NCBI Taxonomy" id="1842136"/>
    <lineage>
        <taxon>Bacteria</taxon>
        <taxon>Pseudomonadati</taxon>
        <taxon>Pseudomonadota</taxon>
        <taxon>Gammaproteobacteria</taxon>
        <taxon>Steroidobacterales</taxon>
        <taxon>Steroidobacteraceae</taxon>
        <taxon>Steroidobacter</taxon>
    </lineage>
</organism>
<keyword evidence="5" id="KW-1003">Cell membrane</keyword>
<name>A0ABV8SN78_9GAMM</name>
<comment type="subunit">
    <text evidence="2">The accessory proteins ExbB and ExbD seem to form a complex with TonB.</text>
</comment>
<evidence type="ECO:0000256" key="2">
    <source>
        <dbReference type="ARBA" id="ARBA00011471"/>
    </source>
</evidence>
<evidence type="ECO:0000256" key="10">
    <source>
        <dbReference type="ARBA" id="ARBA00023136"/>
    </source>
</evidence>
<dbReference type="RefSeq" id="WP_380595498.1">
    <property type="nucleotide sequence ID" value="NZ_JBHSDU010000002.1"/>
</dbReference>
<keyword evidence="16" id="KW-1185">Reference proteome</keyword>
<dbReference type="InterPro" id="IPR002898">
    <property type="entry name" value="MotA_ExbB_proton_chnl"/>
</dbReference>
<evidence type="ECO:0000256" key="12">
    <source>
        <dbReference type="RuleBase" id="RU004057"/>
    </source>
</evidence>
<evidence type="ECO:0000256" key="3">
    <source>
        <dbReference type="ARBA" id="ARBA00022093"/>
    </source>
</evidence>
<keyword evidence="6" id="KW-0997">Cell inner membrane</keyword>
<dbReference type="EMBL" id="JBHSDU010000002">
    <property type="protein sequence ID" value="MFC4308403.1"/>
    <property type="molecule type" value="Genomic_DNA"/>
</dbReference>
<feature type="domain" description="MotA/TolQ/ExbB proton channel" evidence="14">
    <location>
        <begin position="99"/>
        <end position="211"/>
    </location>
</feature>
<evidence type="ECO:0000256" key="9">
    <source>
        <dbReference type="ARBA" id="ARBA00022989"/>
    </source>
</evidence>
<feature type="transmembrane region" description="Helical" evidence="13">
    <location>
        <begin position="179"/>
        <end position="200"/>
    </location>
</feature>
<dbReference type="Pfam" id="PF01618">
    <property type="entry name" value="MotA_ExbB"/>
    <property type="match status" value="1"/>
</dbReference>
<evidence type="ECO:0000256" key="4">
    <source>
        <dbReference type="ARBA" id="ARBA00022448"/>
    </source>
</evidence>
<keyword evidence="10 13" id="KW-0472">Membrane</keyword>
<comment type="similarity">
    <text evidence="12">Belongs to the exbB/tolQ family.</text>
</comment>
<keyword evidence="9 13" id="KW-1133">Transmembrane helix</keyword>
<feature type="transmembrane region" description="Helical" evidence="13">
    <location>
        <begin position="24"/>
        <end position="45"/>
    </location>
</feature>
<evidence type="ECO:0000256" key="7">
    <source>
        <dbReference type="ARBA" id="ARBA00022692"/>
    </source>
</evidence>
<keyword evidence="4 12" id="KW-0813">Transport</keyword>
<protein>
    <recommendedName>
        <fullName evidence="3">Biopolymer transport protein ExbB</fullName>
    </recommendedName>
</protein>
<comment type="subcellular location">
    <subcellularLocation>
        <location evidence="1">Cell inner membrane</location>
        <topology evidence="1">Multi-pass membrane protein</topology>
    </subcellularLocation>
    <subcellularLocation>
        <location evidence="12">Membrane</location>
        <topology evidence="12">Multi-pass membrane protein</topology>
    </subcellularLocation>
</comment>
<dbReference type="InterPro" id="IPR050790">
    <property type="entry name" value="ExbB/TolQ_transport"/>
</dbReference>
<evidence type="ECO:0000313" key="15">
    <source>
        <dbReference type="EMBL" id="MFC4308403.1"/>
    </source>
</evidence>
<feature type="transmembrane region" description="Helical" evidence="13">
    <location>
        <begin position="134"/>
        <end position="159"/>
    </location>
</feature>
<evidence type="ECO:0000256" key="6">
    <source>
        <dbReference type="ARBA" id="ARBA00022519"/>
    </source>
</evidence>
<reference evidence="16" key="1">
    <citation type="journal article" date="2019" name="Int. J. Syst. Evol. Microbiol.">
        <title>The Global Catalogue of Microorganisms (GCM) 10K type strain sequencing project: providing services to taxonomists for standard genome sequencing and annotation.</title>
        <authorList>
            <consortium name="The Broad Institute Genomics Platform"/>
            <consortium name="The Broad Institute Genome Sequencing Center for Infectious Disease"/>
            <person name="Wu L."/>
            <person name="Ma J."/>
        </authorList>
    </citation>
    <scope>NUCLEOTIDE SEQUENCE [LARGE SCALE GENOMIC DNA]</scope>
    <source>
        <strain evidence="16">CGMCC 1.10759</strain>
    </source>
</reference>
<keyword evidence="8 12" id="KW-0653">Protein transport</keyword>
<comment type="function">
    <text evidence="11">Involved in the TonB-dependent energy-dependent transport of various receptor-bound substrates. Protects ExbD from proteolytic degradation and functionally stabilizes TonB.</text>
</comment>